<evidence type="ECO:0000313" key="1">
    <source>
        <dbReference type="EMBL" id="MDR6891692.1"/>
    </source>
</evidence>
<evidence type="ECO:0000313" key="2">
    <source>
        <dbReference type="Proteomes" id="UP001247307"/>
    </source>
</evidence>
<name>A0AAE3YFE3_9MICC</name>
<proteinExistence type="predicted"/>
<reference evidence="1" key="1">
    <citation type="submission" date="2023-07" db="EMBL/GenBank/DDBJ databases">
        <title>Sequencing the genomes of 1000 actinobacteria strains.</title>
        <authorList>
            <person name="Klenk H.-P."/>
        </authorList>
    </citation>
    <scope>NUCLEOTIDE SEQUENCE</scope>
    <source>
        <strain evidence="1">DSM 13988</strain>
    </source>
</reference>
<sequence>MNITWSGKRVRHRILLVESAVATRSEAALLGTQITYLM</sequence>
<organism evidence="1 2">
    <name type="scientific">Falsarthrobacter nasiphocae</name>
    <dbReference type="NCBI Taxonomy" id="189863"/>
    <lineage>
        <taxon>Bacteria</taxon>
        <taxon>Bacillati</taxon>
        <taxon>Actinomycetota</taxon>
        <taxon>Actinomycetes</taxon>
        <taxon>Micrococcales</taxon>
        <taxon>Micrococcaceae</taxon>
        <taxon>Falsarthrobacter</taxon>
    </lineage>
</organism>
<dbReference type="AlphaFoldDB" id="A0AAE3YFE3"/>
<protein>
    <submittedName>
        <fullName evidence="1">Uncharacterized protein</fullName>
    </submittedName>
</protein>
<gene>
    <name evidence="1" type="ORF">J2S35_000632</name>
</gene>
<dbReference type="EMBL" id="JAVDUI010000001">
    <property type="protein sequence ID" value="MDR6891692.1"/>
    <property type="molecule type" value="Genomic_DNA"/>
</dbReference>
<comment type="caution">
    <text evidence="1">The sequence shown here is derived from an EMBL/GenBank/DDBJ whole genome shotgun (WGS) entry which is preliminary data.</text>
</comment>
<dbReference type="Proteomes" id="UP001247307">
    <property type="component" value="Unassembled WGS sequence"/>
</dbReference>
<keyword evidence="2" id="KW-1185">Reference proteome</keyword>
<accession>A0AAE3YFE3</accession>